<keyword evidence="1" id="KW-0812">Transmembrane</keyword>
<keyword evidence="1" id="KW-0472">Membrane</keyword>
<dbReference type="EMBL" id="QUBQ01000002">
    <property type="protein sequence ID" value="REK75185.1"/>
    <property type="molecule type" value="Genomic_DNA"/>
</dbReference>
<feature type="transmembrane region" description="Helical" evidence="1">
    <location>
        <begin position="5"/>
        <end position="27"/>
    </location>
</feature>
<proteinExistence type="predicted"/>
<dbReference type="RefSeq" id="WP_116047116.1">
    <property type="nucleotide sequence ID" value="NZ_QUBQ01000002.1"/>
</dbReference>
<evidence type="ECO:0000313" key="3">
    <source>
        <dbReference type="Proteomes" id="UP000261905"/>
    </source>
</evidence>
<dbReference type="AlphaFoldDB" id="A0A371PH48"/>
<evidence type="ECO:0000256" key="1">
    <source>
        <dbReference type="SAM" id="Phobius"/>
    </source>
</evidence>
<accession>A0A371PH48</accession>
<feature type="transmembrane region" description="Helical" evidence="1">
    <location>
        <begin position="33"/>
        <end position="53"/>
    </location>
</feature>
<keyword evidence="3" id="KW-1185">Reference proteome</keyword>
<sequence length="148" mass="16949">MNKKFIIFGGIIVVAIILQFINVGLVGNSVVSNIPVLGELLTLIDFLFIFDHLNQGLTISNMQQFLLRVVSLIATLYTAIKINDLGLNRFNEFFGDERIIKYITIVAAIVIHMVIYFIFHKMYIETIFALLHRITDELNKINELLTTF</sequence>
<feature type="transmembrane region" description="Helical" evidence="1">
    <location>
        <begin position="102"/>
        <end position="119"/>
    </location>
</feature>
<name>A0A371PH48_9BACL</name>
<evidence type="ECO:0000313" key="2">
    <source>
        <dbReference type="EMBL" id="REK75185.1"/>
    </source>
</evidence>
<dbReference type="Proteomes" id="UP000261905">
    <property type="component" value="Unassembled WGS sequence"/>
</dbReference>
<reference evidence="2 3" key="1">
    <citation type="submission" date="2018-08" db="EMBL/GenBank/DDBJ databases">
        <title>Paenibacillus sp. M4BSY-1, whole genome shotgun sequence.</title>
        <authorList>
            <person name="Tuo L."/>
        </authorList>
    </citation>
    <scope>NUCLEOTIDE SEQUENCE [LARGE SCALE GENOMIC DNA]</scope>
    <source>
        <strain evidence="2 3">M4BSY-1</strain>
    </source>
</reference>
<comment type="caution">
    <text evidence="2">The sequence shown here is derived from an EMBL/GenBank/DDBJ whole genome shotgun (WGS) entry which is preliminary data.</text>
</comment>
<gene>
    <name evidence="2" type="ORF">DX130_16290</name>
</gene>
<organism evidence="2 3">
    <name type="scientific">Paenibacillus paeoniae</name>
    <dbReference type="NCBI Taxonomy" id="2292705"/>
    <lineage>
        <taxon>Bacteria</taxon>
        <taxon>Bacillati</taxon>
        <taxon>Bacillota</taxon>
        <taxon>Bacilli</taxon>
        <taxon>Bacillales</taxon>
        <taxon>Paenibacillaceae</taxon>
        <taxon>Paenibacillus</taxon>
    </lineage>
</organism>
<keyword evidence="1" id="KW-1133">Transmembrane helix</keyword>
<feature type="transmembrane region" description="Helical" evidence="1">
    <location>
        <begin position="65"/>
        <end position="82"/>
    </location>
</feature>
<protein>
    <submittedName>
        <fullName evidence="2">Uncharacterized protein</fullName>
    </submittedName>
</protein>